<feature type="repeat" description="TPR" evidence="1">
    <location>
        <begin position="90"/>
        <end position="123"/>
    </location>
</feature>
<dbReference type="SMART" id="SM00028">
    <property type="entry name" value="TPR"/>
    <property type="match status" value="4"/>
</dbReference>
<feature type="repeat" description="TPR" evidence="1">
    <location>
        <begin position="56"/>
        <end position="89"/>
    </location>
</feature>
<dbReference type="OrthoDB" id="5334568at2"/>
<dbReference type="HOGENOM" id="CLU_1118746_0_0_7"/>
<dbReference type="SUPFAM" id="SSF48452">
    <property type="entry name" value="TPR-like"/>
    <property type="match status" value="1"/>
</dbReference>
<dbReference type="EMBL" id="CP002606">
    <property type="protein sequence ID" value="AEA33205.1"/>
    <property type="molecule type" value="Genomic_DNA"/>
</dbReference>
<dbReference type="STRING" id="760142.Hipma_0228"/>
<reference evidence="3" key="2">
    <citation type="submission" date="2011-03" db="EMBL/GenBank/DDBJ databases">
        <title>The complete genome of Hippea maritima DSM 10411.</title>
        <authorList>
            <consortium name="US DOE Joint Genome Institute (JGI-PGF)"/>
            <person name="Lucas S."/>
            <person name="Copeland A."/>
            <person name="Lapidus A."/>
            <person name="Bruce D."/>
            <person name="Goodwin L."/>
            <person name="Pitluck S."/>
            <person name="Peters L."/>
            <person name="Kyrpides N."/>
            <person name="Mavromatis K."/>
            <person name="Pagani I."/>
            <person name="Ivanova N."/>
            <person name="Mikhailova N."/>
            <person name="Lu M."/>
            <person name="Detter J.C."/>
            <person name="Tapia R."/>
            <person name="Han C."/>
            <person name="Land M."/>
            <person name="Hauser L."/>
            <person name="Markowitz V."/>
            <person name="Cheng J.-F."/>
            <person name="Hugenholtz P."/>
            <person name="Woyke T."/>
            <person name="Wu D."/>
            <person name="Spring S."/>
            <person name="Schroeder M."/>
            <person name="Brambilla E."/>
            <person name="Klenk H.-P."/>
            <person name="Eisen J.A."/>
        </authorList>
    </citation>
    <scope>NUCLEOTIDE SEQUENCE [LARGE SCALE GENOMIC DNA]</scope>
    <source>
        <strain evidence="3">ATCC 700847 / DSM 10411 / MH2</strain>
    </source>
</reference>
<proteinExistence type="predicted"/>
<feature type="repeat" description="TPR" evidence="1">
    <location>
        <begin position="193"/>
        <end position="226"/>
    </location>
</feature>
<dbReference type="InParanoid" id="F2LXL9"/>
<dbReference type="Gene3D" id="1.25.40.10">
    <property type="entry name" value="Tetratricopeptide repeat domain"/>
    <property type="match status" value="2"/>
</dbReference>
<sequence>MKASKGLLAKLLSYYKKRKARSLYFYPIAVLYYRNRESDKAYQTLIDGLQLYPRYALALVKVGEILFGEGSYESALAYLETAVNIQKTNTKALRLLGETYEKLSKFNEAISVYEKLAVLEPSDWVKDKLLELASKAKPDEEKLSEIVEELESEHEDVPTIELEDEEVPESVALDIEEVAAEESSQESEEGDEEEATITLAKLYEKQGYIDDAIKVYRKILEKEPDNIEAKKDLDKLISQSGLNIDKDGNDA</sequence>
<evidence type="ECO:0000256" key="1">
    <source>
        <dbReference type="PROSITE-ProRule" id="PRU00339"/>
    </source>
</evidence>
<gene>
    <name evidence="2" type="ordered locus">Hipma_0228</name>
</gene>
<dbReference type="KEGG" id="hmr:Hipma_0228"/>
<dbReference type="InterPro" id="IPR011990">
    <property type="entry name" value="TPR-like_helical_dom_sf"/>
</dbReference>
<dbReference type="Proteomes" id="UP000008139">
    <property type="component" value="Chromosome"/>
</dbReference>
<dbReference type="AlphaFoldDB" id="F2LXL9"/>
<dbReference type="PROSITE" id="PS50005">
    <property type="entry name" value="TPR"/>
    <property type="match status" value="3"/>
</dbReference>
<name>F2LXL9_HIPMA</name>
<keyword evidence="1" id="KW-0802">TPR repeat</keyword>
<accession>F2LXL9</accession>
<dbReference type="PANTHER" id="PTHR12558:SF13">
    <property type="entry name" value="CELL DIVISION CYCLE PROTEIN 27 HOMOLOG"/>
    <property type="match status" value="1"/>
</dbReference>
<dbReference type="eggNOG" id="COG0457">
    <property type="taxonomic scope" value="Bacteria"/>
</dbReference>
<dbReference type="InterPro" id="IPR019734">
    <property type="entry name" value="TPR_rpt"/>
</dbReference>
<dbReference type="RefSeq" id="WP_013681249.1">
    <property type="nucleotide sequence ID" value="NC_015318.1"/>
</dbReference>
<reference evidence="2 3" key="1">
    <citation type="journal article" date="2011" name="Stand. Genomic Sci.">
        <title>Complete genome sequence of the thermophilic sulfur-reducer Hippea maritima type strain (MH(2)).</title>
        <authorList>
            <person name="Huntemann M."/>
            <person name="Lu M."/>
            <person name="Nolan M."/>
            <person name="Lapidus A."/>
            <person name="Lucas S."/>
            <person name="Hammon N."/>
            <person name="Deshpande S."/>
            <person name="Cheng J.F."/>
            <person name="Tapia R."/>
            <person name="Han C."/>
            <person name="Goodwin L."/>
            <person name="Pitluck S."/>
            <person name="Liolios K."/>
            <person name="Pagani I."/>
            <person name="Ivanova N."/>
            <person name="Ovchinikova G."/>
            <person name="Pati A."/>
            <person name="Chen A."/>
            <person name="Palaniappan K."/>
            <person name="Land M."/>
            <person name="Hauser L."/>
            <person name="Jeffries C.D."/>
            <person name="Detter J.C."/>
            <person name="Brambilla E.M."/>
            <person name="Rohde M."/>
            <person name="Spring S."/>
            <person name="Goker M."/>
            <person name="Woyke T."/>
            <person name="Bristow J."/>
            <person name="Eisen J.A."/>
            <person name="Markowitz V."/>
            <person name="Hugenholtz P."/>
            <person name="Kyrpides N.C."/>
            <person name="Klenk H.P."/>
            <person name="Mavromatis K."/>
        </authorList>
    </citation>
    <scope>NUCLEOTIDE SEQUENCE [LARGE SCALE GENOMIC DNA]</scope>
    <source>
        <strain evidence="3">ATCC 700847 / DSM 10411 / MH2</strain>
    </source>
</reference>
<protein>
    <submittedName>
        <fullName evidence="2">Tetratricopeptide TPR_2 repeat-containing protein</fullName>
    </submittedName>
</protein>
<dbReference type="Pfam" id="PF13428">
    <property type="entry name" value="TPR_14"/>
    <property type="match status" value="1"/>
</dbReference>
<evidence type="ECO:0000313" key="3">
    <source>
        <dbReference type="Proteomes" id="UP000008139"/>
    </source>
</evidence>
<keyword evidence="3" id="KW-1185">Reference proteome</keyword>
<evidence type="ECO:0000313" key="2">
    <source>
        <dbReference type="EMBL" id="AEA33205.1"/>
    </source>
</evidence>
<dbReference type="Pfam" id="PF12895">
    <property type="entry name" value="ANAPC3"/>
    <property type="match status" value="1"/>
</dbReference>
<dbReference type="PANTHER" id="PTHR12558">
    <property type="entry name" value="CELL DIVISION CYCLE 16,23,27"/>
    <property type="match status" value="1"/>
</dbReference>
<organism evidence="2 3">
    <name type="scientific">Hippea maritima (strain ATCC 700847 / DSM 10411 / MH2)</name>
    <dbReference type="NCBI Taxonomy" id="760142"/>
    <lineage>
        <taxon>Bacteria</taxon>
        <taxon>Pseudomonadati</taxon>
        <taxon>Campylobacterota</taxon>
        <taxon>Desulfurellia</taxon>
        <taxon>Desulfurellales</taxon>
        <taxon>Hippeaceae</taxon>
        <taxon>Hippea</taxon>
    </lineage>
</organism>